<feature type="non-terminal residue" evidence="5">
    <location>
        <position position="1"/>
    </location>
</feature>
<evidence type="ECO:0000313" key="5">
    <source>
        <dbReference type="EMBL" id="SVA58833.1"/>
    </source>
</evidence>
<evidence type="ECO:0000256" key="2">
    <source>
        <dbReference type="ARBA" id="ARBA00022603"/>
    </source>
</evidence>
<dbReference type="Gene3D" id="3.40.50.150">
    <property type="entry name" value="Vaccinia Virus protein VP39"/>
    <property type="match status" value="1"/>
</dbReference>
<dbReference type="NCBIfam" id="TIGR00006">
    <property type="entry name" value="16S rRNA (cytosine(1402)-N(4))-methyltransferase RsmH"/>
    <property type="match status" value="1"/>
</dbReference>
<reference evidence="5" key="1">
    <citation type="submission" date="2018-05" db="EMBL/GenBank/DDBJ databases">
        <authorList>
            <person name="Lanie J.A."/>
            <person name="Ng W.-L."/>
            <person name="Kazmierczak K.M."/>
            <person name="Andrzejewski T.M."/>
            <person name="Davidsen T.M."/>
            <person name="Wayne K.J."/>
            <person name="Tettelin H."/>
            <person name="Glass J.I."/>
            <person name="Rusch D."/>
            <person name="Podicherti R."/>
            <person name="Tsui H.-C.T."/>
            <person name="Winkler M.E."/>
        </authorList>
    </citation>
    <scope>NUCLEOTIDE SEQUENCE</scope>
</reference>
<accession>A0A381X3L5</accession>
<keyword evidence="4" id="KW-0949">S-adenosyl-L-methionine</keyword>
<organism evidence="5">
    <name type="scientific">marine metagenome</name>
    <dbReference type="NCBI Taxonomy" id="408172"/>
    <lineage>
        <taxon>unclassified sequences</taxon>
        <taxon>metagenomes</taxon>
        <taxon>ecological metagenomes</taxon>
    </lineage>
</organism>
<dbReference type="PANTHER" id="PTHR11265:SF0">
    <property type="entry name" value="12S RRNA N4-METHYLCYTIDINE METHYLTRANSFERASE"/>
    <property type="match status" value="1"/>
</dbReference>
<sequence length="165" mass="18496">HYSEKDLADIIFNYGEERRSRRIAAALVRKRPVLTTGELAAIVSNAIGKNRGKIHPATRTFQALRIAVNRELDNVLIGVKEGVKLLKPGGRIAVIAYHSLEDRIVKNYLRNEASQGRYSSNTTAAECTHTLKLRLVTKKVIKPSQAEVDTNIRSRSARLRIAERI</sequence>
<proteinExistence type="inferred from homology"/>
<dbReference type="EMBL" id="UINC01013652">
    <property type="protein sequence ID" value="SVA58833.1"/>
    <property type="molecule type" value="Genomic_DNA"/>
</dbReference>
<dbReference type="InterPro" id="IPR029063">
    <property type="entry name" value="SAM-dependent_MTases_sf"/>
</dbReference>
<keyword evidence="2" id="KW-0489">Methyltransferase</keyword>
<dbReference type="Gene3D" id="1.10.150.170">
    <property type="entry name" value="Putative methyltransferase TM0872, insert domain"/>
    <property type="match status" value="1"/>
</dbReference>
<dbReference type="InterPro" id="IPR023397">
    <property type="entry name" value="SAM-dep_MeTrfase_MraW_recog"/>
</dbReference>
<dbReference type="InterPro" id="IPR002903">
    <property type="entry name" value="RsmH"/>
</dbReference>
<evidence type="ECO:0008006" key="6">
    <source>
        <dbReference type="Google" id="ProtNLM"/>
    </source>
</evidence>
<keyword evidence="3" id="KW-0808">Transferase</keyword>
<dbReference type="AlphaFoldDB" id="A0A381X3L5"/>
<dbReference type="SUPFAM" id="SSF81799">
    <property type="entry name" value="Putative methyltransferase TM0872, insert domain"/>
    <property type="match status" value="1"/>
</dbReference>
<gene>
    <name evidence="5" type="ORF">METZ01_LOCUS111687</name>
</gene>
<evidence type="ECO:0000256" key="1">
    <source>
        <dbReference type="ARBA" id="ARBA00010396"/>
    </source>
</evidence>
<protein>
    <recommendedName>
        <fullName evidence="6">16S rRNA (Cytosine(1402)-N(4))-methyltransferase</fullName>
    </recommendedName>
</protein>
<evidence type="ECO:0000256" key="4">
    <source>
        <dbReference type="ARBA" id="ARBA00022691"/>
    </source>
</evidence>
<evidence type="ECO:0000256" key="3">
    <source>
        <dbReference type="ARBA" id="ARBA00022679"/>
    </source>
</evidence>
<comment type="similarity">
    <text evidence="1">Belongs to the methyltransferase superfamily. RsmH family.</text>
</comment>
<dbReference type="PANTHER" id="PTHR11265">
    <property type="entry name" value="S-ADENOSYL-METHYLTRANSFERASE MRAW"/>
    <property type="match status" value="1"/>
</dbReference>
<name>A0A381X3L5_9ZZZZ</name>
<dbReference type="Pfam" id="PF01795">
    <property type="entry name" value="Methyltransf_5"/>
    <property type="match status" value="1"/>
</dbReference>
<dbReference type="SUPFAM" id="SSF53335">
    <property type="entry name" value="S-adenosyl-L-methionine-dependent methyltransferases"/>
    <property type="match status" value="1"/>
</dbReference>
<dbReference type="GO" id="GO:0005737">
    <property type="term" value="C:cytoplasm"/>
    <property type="evidence" value="ECO:0007669"/>
    <property type="project" value="TreeGrafter"/>
</dbReference>
<dbReference type="GO" id="GO:0071424">
    <property type="term" value="F:rRNA (cytosine-N4-)-methyltransferase activity"/>
    <property type="evidence" value="ECO:0007669"/>
    <property type="project" value="TreeGrafter"/>
</dbReference>
<dbReference type="GO" id="GO:0070475">
    <property type="term" value="P:rRNA base methylation"/>
    <property type="evidence" value="ECO:0007669"/>
    <property type="project" value="TreeGrafter"/>
</dbReference>